<proteinExistence type="predicted"/>
<dbReference type="Proteomes" id="UP001327560">
    <property type="component" value="Chromosome 6"/>
</dbReference>
<dbReference type="InterPro" id="IPR012337">
    <property type="entry name" value="RNaseH-like_sf"/>
</dbReference>
<sequence>MDLIEYYYGMLYGDESFFKVERVRNIARNLVDEYNARMTTENERPLRPSSQVVGSSKADLQFGVGYDEFLSKKRKHTRNDLDIYLEEDVLPRTSSSDILTWWKSNGAKFPILQAIARVILSIPVSTVASESTFSTGGRLVSPQRSSLHPETVEALTCTQNWLSSMFKEGSTSNVAKVFEEIEEDDSVGMNESYVMDRWIEEQ</sequence>
<evidence type="ECO:0000259" key="1">
    <source>
        <dbReference type="Pfam" id="PF05699"/>
    </source>
</evidence>
<reference evidence="2 3" key="1">
    <citation type="submission" date="2023-10" db="EMBL/GenBank/DDBJ databases">
        <title>Chromosome-scale genome assembly provides insights into flower coloration mechanisms of Canna indica.</title>
        <authorList>
            <person name="Li C."/>
        </authorList>
    </citation>
    <scope>NUCLEOTIDE SEQUENCE [LARGE SCALE GENOMIC DNA]</scope>
    <source>
        <tissue evidence="2">Flower</tissue>
    </source>
</reference>
<organism evidence="2 3">
    <name type="scientific">Canna indica</name>
    <name type="common">Indian-shot</name>
    <dbReference type="NCBI Taxonomy" id="4628"/>
    <lineage>
        <taxon>Eukaryota</taxon>
        <taxon>Viridiplantae</taxon>
        <taxon>Streptophyta</taxon>
        <taxon>Embryophyta</taxon>
        <taxon>Tracheophyta</taxon>
        <taxon>Spermatophyta</taxon>
        <taxon>Magnoliopsida</taxon>
        <taxon>Liliopsida</taxon>
        <taxon>Zingiberales</taxon>
        <taxon>Cannaceae</taxon>
        <taxon>Canna</taxon>
    </lineage>
</organism>
<dbReference type="InterPro" id="IPR008906">
    <property type="entry name" value="HATC_C_dom"/>
</dbReference>
<feature type="domain" description="HAT C-terminal dimerisation" evidence="1">
    <location>
        <begin position="80"/>
        <end position="162"/>
    </location>
</feature>
<evidence type="ECO:0000313" key="2">
    <source>
        <dbReference type="EMBL" id="WOL10538.1"/>
    </source>
</evidence>
<dbReference type="AlphaFoldDB" id="A0AAQ3KP82"/>
<evidence type="ECO:0000313" key="3">
    <source>
        <dbReference type="Proteomes" id="UP001327560"/>
    </source>
</evidence>
<name>A0AAQ3KP82_9LILI</name>
<keyword evidence="3" id="KW-1185">Reference proteome</keyword>
<gene>
    <name evidence="2" type="ORF">Cni_G19296</name>
</gene>
<dbReference type="Pfam" id="PF05699">
    <property type="entry name" value="Dimer_Tnp_hAT"/>
    <property type="match status" value="1"/>
</dbReference>
<accession>A0AAQ3KP82</accession>
<protein>
    <submittedName>
        <fullName evidence="2">Zinc finger BED domain-containing protein DAYSLEEPER-like</fullName>
    </submittedName>
</protein>
<dbReference type="EMBL" id="CP136895">
    <property type="protein sequence ID" value="WOL10538.1"/>
    <property type="molecule type" value="Genomic_DNA"/>
</dbReference>
<dbReference type="PANTHER" id="PTHR23272">
    <property type="entry name" value="BED FINGER-RELATED"/>
    <property type="match status" value="1"/>
</dbReference>
<dbReference type="GO" id="GO:0046983">
    <property type="term" value="F:protein dimerization activity"/>
    <property type="evidence" value="ECO:0007669"/>
    <property type="project" value="InterPro"/>
</dbReference>
<dbReference type="PANTHER" id="PTHR23272:SF179">
    <property type="entry name" value="ZINC FINGER BED DOMAIN-CONTAINING PROTEIN RICESLEEPER 2-LIKE ISOFORM X1"/>
    <property type="match status" value="1"/>
</dbReference>
<dbReference type="SUPFAM" id="SSF53098">
    <property type="entry name" value="Ribonuclease H-like"/>
    <property type="match status" value="1"/>
</dbReference>